<keyword evidence="11" id="KW-0269">Exonuclease</keyword>
<keyword evidence="16" id="KW-0234">DNA repair</keyword>
<dbReference type="GO" id="GO:0006310">
    <property type="term" value="P:DNA recombination"/>
    <property type="evidence" value="ECO:0007669"/>
    <property type="project" value="UniProtKB-KW"/>
</dbReference>
<keyword evidence="5" id="KW-0548">Nucleotidyltransferase</keyword>
<keyword evidence="15" id="KW-0233">DNA recombination</keyword>
<dbReference type="InterPro" id="IPR014143">
    <property type="entry name" value="NHEJ_ligase_prk"/>
</dbReference>
<dbReference type="GO" id="GO:0004527">
    <property type="term" value="F:exonuclease activity"/>
    <property type="evidence" value="ECO:0007669"/>
    <property type="project" value="UniProtKB-KW"/>
</dbReference>
<dbReference type="GO" id="GO:0005524">
    <property type="term" value="F:ATP binding"/>
    <property type="evidence" value="ECO:0007669"/>
    <property type="project" value="UniProtKB-KW"/>
</dbReference>
<feature type="region of interest" description="Disordered" evidence="21">
    <location>
        <begin position="210"/>
        <end position="249"/>
    </location>
</feature>
<sequence length="912" mass="98026">MAKTAASAAPAASDAPLGKYQRKRDFAATPEPSGKRAPCASKAASGNNSHAFVIQKHAARRLHYDFRLEMDGTLKSWAVPKGPSFDPADKRMAVHVEDHPLDYADFEGVIPAGHYGAGTVIVWDRGVWIPDADPEAGYRDGKLKFELRGEKLQGHWALVRMGGKKAPDDNAWLLIKERDAYARPASEFDVVDAMPDSVLAGTAKAAAGKAASAKRKASTKAGAKGSTKGSTKAAAKASSKKGSGKLPPLPAGAKKAALPLALAPQLATLVDKPPADPTQWQYEIKFDGYRIVARIDGTDVRLFTRNGNDWTSKLRALAAEIASLGWPDGWLDGEIVVVDAHGITDFQALQNAFETAHAESIQYYAFDLPWFAGHDLRAVPLAERRTLLHGLLAGHASNRLRFSDNFEGAPADMLDAACRMKLEGIIGKRVDAPYVSARASSWIKLKCQNRQEFVIGGYTDPKGSRSGLGSLLLGLHDADGKLRYVGNVGTGFDTAMLDALRKQLDALRTDDTPFAPLPRGIKGHWVKPRLVAEVTFGAWTREGRIRHSVFHALRTDKPAAAVTLEVPARSDTPTGAPWAKTAAKATTKTAARAGTKAAAKPATKSASRTPATRAAKAAIGNVVVSHADRVIDKSTGLTKGDLVGYYAHAAGLMLPFLRGRPLALVRAPSGIDGEQFFQRHGDTLHVKGVKALEPELWPGHPPLLEITTASAIVEAAQLNVVEFHTWNARARAIDKPDQIVFDIDPGEGVSWREIQEAASLVKALLDALSLQSFLKTSGGKGLHVVVPLSPRAGWDAVRDFAQDVVTHMARTIPERFVAKSGPRNRVGKIFIDYLRNGVGATTAAAFSARARPGLGVSIPVSWDELDDLTGAAQWTIANVDPRLDELARHDPWGGHDKVRQTLTQARKLLDNA</sequence>
<dbReference type="GO" id="GO:0006281">
    <property type="term" value="P:DNA repair"/>
    <property type="evidence" value="ECO:0007669"/>
    <property type="project" value="UniProtKB-KW"/>
</dbReference>
<evidence type="ECO:0000256" key="8">
    <source>
        <dbReference type="ARBA" id="ARBA00022741"/>
    </source>
</evidence>
<dbReference type="Gene3D" id="3.90.920.10">
    <property type="entry name" value="DNA primase, PRIM domain"/>
    <property type="match status" value="1"/>
</dbReference>
<evidence type="ECO:0000256" key="1">
    <source>
        <dbReference type="ARBA" id="ARBA00001936"/>
    </source>
</evidence>
<evidence type="ECO:0000256" key="4">
    <source>
        <dbReference type="ARBA" id="ARBA00022679"/>
    </source>
</evidence>
<proteinExistence type="predicted"/>
<keyword evidence="18" id="KW-0511">Multifunctional enzyme</keyword>
<dbReference type="GO" id="GO:0003887">
    <property type="term" value="F:DNA-directed DNA polymerase activity"/>
    <property type="evidence" value="ECO:0007669"/>
    <property type="project" value="UniProtKB-KW"/>
</dbReference>
<dbReference type="NCBIfam" id="TIGR02779">
    <property type="entry name" value="NHEJ_ligase_lig"/>
    <property type="match status" value="1"/>
</dbReference>
<evidence type="ECO:0000256" key="15">
    <source>
        <dbReference type="ARBA" id="ARBA00023172"/>
    </source>
</evidence>
<comment type="cofactor">
    <cofactor evidence="1">
        <name>Mn(2+)</name>
        <dbReference type="ChEBI" id="CHEBI:29035"/>
    </cofactor>
</comment>
<evidence type="ECO:0000256" key="9">
    <source>
        <dbReference type="ARBA" id="ARBA00022763"/>
    </source>
</evidence>
<evidence type="ECO:0000256" key="11">
    <source>
        <dbReference type="ARBA" id="ARBA00022839"/>
    </source>
</evidence>
<dbReference type="AlphaFoldDB" id="A0A2N5C329"/>
<dbReference type="InterPro" id="IPR012309">
    <property type="entry name" value="DNA_ligase_ATP-dep_C"/>
</dbReference>
<name>A0A2N5C329_9BURK</name>
<evidence type="ECO:0000256" key="17">
    <source>
        <dbReference type="ARBA" id="ARBA00023211"/>
    </source>
</evidence>
<dbReference type="InterPro" id="IPR014144">
    <property type="entry name" value="LigD_PE_domain"/>
</dbReference>
<dbReference type="GO" id="GO:0046872">
    <property type="term" value="F:metal ion binding"/>
    <property type="evidence" value="ECO:0007669"/>
    <property type="project" value="UniProtKB-KW"/>
</dbReference>
<evidence type="ECO:0000313" key="24">
    <source>
        <dbReference type="Proteomes" id="UP000234341"/>
    </source>
</evidence>
<protein>
    <recommendedName>
        <fullName evidence="2">DNA ligase (ATP)</fullName>
        <ecNumber evidence="2">6.5.1.1</ecNumber>
    </recommendedName>
    <alternativeName>
        <fullName evidence="19">NHEJ DNA polymerase</fullName>
    </alternativeName>
</protein>
<dbReference type="GO" id="GO:0003910">
    <property type="term" value="F:DNA ligase (ATP) activity"/>
    <property type="evidence" value="ECO:0007669"/>
    <property type="project" value="UniProtKB-EC"/>
</dbReference>
<dbReference type="PROSITE" id="PS50160">
    <property type="entry name" value="DNA_LIGASE_A3"/>
    <property type="match status" value="1"/>
</dbReference>
<keyword evidence="17" id="KW-0464">Manganese</keyword>
<dbReference type="GO" id="GO:0003677">
    <property type="term" value="F:DNA binding"/>
    <property type="evidence" value="ECO:0007669"/>
    <property type="project" value="UniProtKB-KW"/>
</dbReference>
<keyword evidence="9" id="KW-0227">DNA damage</keyword>
<evidence type="ECO:0000313" key="23">
    <source>
        <dbReference type="EMBL" id="PLP96607.1"/>
    </source>
</evidence>
<dbReference type="PANTHER" id="PTHR42705">
    <property type="entry name" value="BIFUNCTIONAL NON-HOMOLOGOUS END JOINING PROTEIN LIGD"/>
    <property type="match status" value="1"/>
</dbReference>
<evidence type="ECO:0000256" key="21">
    <source>
        <dbReference type="SAM" id="MobiDB-lite"/>
    </source>
</evidence>
<evidence type="ECO:0000256" key="16">
    <source>
        <dbReference type="ARBA" id="ARBA00023204"/>
    </source>
</evidence>
<gene>
    <name evidence="23" type="primary">ligD</name>
    <name evidence="23" type="ORF">CYJ10_31560</name>
</gene>
<organism evidence="23 24">
    <name type="scientific">Cupriavidus pauculus</name>
    <dbReference type="NCBI Taxonomy" id="82633"/>
    <lineage>
        <taxon>Bacteria</taxon>
        <taxon>Pseudomonadati</taxon>
        <taxon>Pseudomonadota</taxon>
        <taxon>Betaproteobacteria</taxon>
        <taxon>Burkholderiales</taxon>
        <taxon>Burkholderiaceae</taxon>
        <taxon>Cupriavidus</taxon>
    </lineage>
</organism>
<dbReference type="CDD" id="cd04862">
    <property type="entry name" value="PaeLigD_Pol_like"/>
    <property type="match status" value="1"/>
</dbReference>
<keyword evidence="7" id="KW-0479">Metal-binding</keyword>
<feature type="compositionally biased region" description="Low complexity" evidence="21">
    <location>
        <begin position="1"/>
        <end position="16"/>
    </location>
</feature>
<dbReference type="RefSeq" id="WP_101685375.1">
    <property type="nucleotide sequence ID" value="NZ_PJRP01000025.1"/>
</dbReference>
<feature type="region of interest" description="Disordered" evidence="21">
    <location>
        <begin position="591"/>
        <end position="612"/>
    </location>
</feature>
<dbReference type="Pfam" id="PF13298">
    <property type="entry name" value="LigD_N"/>
    <property type="match status" value="1"/>
</dbReference>
<evidence type="ECO:0000256" key="7">
    <source>
        <dbReference type="ARBA" id="ARBA00022723"/>
    </source>
</evidence>
<dbReference type="Proteomes" id="UP000234341">
    <property type="component" value="Unassembled WGS sequence"/>
</dbReference>
<evidence type="ECO:0000256" key="10">
    <source>
        <dbReference type="ARBA" id="ARBA00022801"/>
    </source>
</evidence>
<comment type="catalytic activity">
    <reaction evidence="20">
        <text>ATP + (deoxyribonucleotide)n-3'-hydroxyl + 5'-phospho-(deoxyribonucleotide)m = (deoxyribonucleotide)n+m + AMP + diphosphate.</text>
        <dbReference type="EC" id="6.5.1.1"/>
    </reaction>
</comment>
<comment type="caution">
    <text evidence="23">The sequence shown here is derived from an EMBL/GenBank/DDBJ whole genome shotgun (WGS) entry which is preliminary data.</text>
</comment>
<evidence type="ECO:0000256" key="18">
    <source>
        <dbReference type="ARBA" id="ARBA00023268"/>
    </source>
</evidence>
<dbReference type="SUPFAM" id="SSF50249">
    <property type="entry name" value="Nucleic acid-binding proteins"/>
    <property type="match status" value="1"/>
</dbReference>
<dbReference type="InterPro" id="IPR014146">
    <property type="entry name" value="LigD_ligase_dom"/>
</dbReference>
<dbReference type="OrthoDB" id="9802472at2"/>
<keyword evidence="10" id="KW-0378">Hydrolase</keyword>
<keyword evidence="3 23" id="KW-0436">Ligase</keyword>
<dbReference type="EC" id="6.5.1.1" evidence="2"/>
<evidence type="ECO:0000256" key="2">
    <source>
        <dbReference type="ARBA" id="ARBA00012727"/>
    </source>
</evidence>
<dbReference type="CDD" id="cd07906">
    <property type="entry name" value="Adenylation_DNA_ligase_LigD_LigC"/>
    <property type="match status" value="1"/>
</dbReference>
<dbReference type="InterPro" id="IPR012340">
    <property type="entry name" value="NA-bd_OB-fold"/>
</dbReference>
<dbReference type="Pfam" id="PF21686">
    <property type="entry name" value="LigD_Prim-Pol"/>
    <property type="match status" value="1"/>
</dbReference>
<dbReference type="Gene3D" id="2.40.50.140">
    <property type="entry name" value="Nucleic acid-binding proteins"/>
    <property type="match status" value="1"/>
</dbReference>
<keyword evidence="14" id="KW-0238">DNA-binding</keyword>
<evidence type="ECO:0000256" key="19">
    <source>
        <dbReference type="ARBA" id="ARBA00029943"/>
    </source>
</evidence>
<dbReference type="STRING" id="82633.GCA_000974605_03417"/>
<feature type="region of interest" description="Disordered" evidence="21">
    <location>
        <begin position="1"/>
        <end position="44"/>
    </location>
</feature>
<dbReference type="InterPro" id="IPR012310">
    <property type="entry name" value="DNA_ligase_ATP-dep_cent"/>
</dbReference>
<keyword evidence="4" id="KW-0808">Transferase</keyword>
<feature type="domain" description="ATP-dependent DNA ligase family profile" evidence="22">
    <location>
        <begin position="363"/>
        <end position="460"/>
    </location>
</feature>
<evidence type="ECO:0000256" key="14">
    <source>
        <dbReference type="ARBA" id="ARBA00023125"/>
    </source>
</evidence>
<feature type="compositionally biased region" description="Low complexity" evidence="21">
    <location>
        <begin position="591"/>
        <end position="609"/>
    </location>
</feature>
<dbReference type="EMBL" id="PJRP01000025">
    <property type="protein sequence ID" value="PLP96607.1"/>
    <property type="molecule type" value="Genomic_DNA"/>
</dbReference>
<keyword evidence="13" id="KW-0239">DNA-directed DNA polymerase</keyword>
<evidence type="ECO:0000256" key="20">
    <source>
        <dbReference type="ARBA" id="ARBA00034003"/>
    </source>
</evidence>
<evidence type="ECO:0000256" key="6">
    <source>
        <dbReference type="ARBA" id="ARBA00022722"/>
    </source>
</evidence>
<dbReference type="InterPro" id="IPR014145">
    <property type="entry name" value="LigD_pol_dom"/>
</dbReference>
<evidence type="ECO:0000256" key="5">
    <source>
        <dbReference type="ARBA" id="ARBA00022695"/>
    </source>
</evidence>
<dbReference type="NCBIfam" id="NF004628">
    <property type="entry name" value="PRK05972.1"/>
    <property type="match status" value="1"/>
</dbReference>
<dbReference type="Gene3D" id="3.30.470.30">
    <property type="entry name" value="DNA ligase/mRNA capping enzyme"/>
    <property type="match status" value="1"/>
</dbReference>
<evidence type="ECO:0000256" key="3">
    <source>
        <dbReference type="ARBA" id="ARBA00022598"/>
    </source>
</evidence>
<keyword evidence="12" id="KW-0067">ATP-binding</keyword>
<dbReference type="CDD" id="cd07971">
    <property type="entry name" value="OBF_DNA_ligase_LigD"/>
    <property type="match status" value="1"/>
</dbReference>
<dbReference type="SUPFAM" id="SSF56091">
    <property type="entry name" value="DNA ligase/mRNA capping enzyme, catalytic domain"/>
    <property type="match status" value="1"/>
</dbReference>
<keyword evidence="8" id="KW-0547">Nucleotide-binding</keyword>
<evidence type="ECO:0000256" key="13">
    <source>
        <dbReference type="ARBA" id="ARBA00022932"/>
    </source>
</evidence>
<evidence type="ECO:0000256" key="12">
    <source>
        <dbReference type="ARBA" id="ARBA00022840"/>
    </source>
</evidence>
<dbReference type="PANTHER" id="PTHR42705:SF2">
    <property type="entry name" value="BIFUNCTIONAL NON-HOMOLOGOUS END JOINING PROTEIN LIGD"/>
    <property type="match status" value="1"/>
</dbReference>
<dbReference type="InterPro" id="IPR033651">
    <property type="entry name" value="PaeLigD_Pol-like"/>
</dbReference>
<dbReference type="NCBIfam" id="TIGR02778">
    <property type="entry name" value="ligD_pol"/>
    <property type="match status" value="1"/>
</dbReference>
<accession>A0A2N5C329</accession>
<feature type="compositionally biased region" description="Low complexity" evidence="21">
    <location>
        <begin position="219"/>
        <end position="237"/>
    </location>
</feature>
<dbReference type="NCBIfam" id="TIGR02776">
    <property type="entry name" value="NHEJ_ligase_prk"/>
    <property type="match status" value="1"/>
</dbReference>
<dbReference type="Pfam" id="PF01068">
    <property type="entry name" value="DNA_ligase_A_M"/>
    <property type="match status" value="1"/>
</dbReference>
<reference evidence="23 24" key="1">
    <citation type="submission" date="2017-12" db="EMBL/GenBank/DDBJ databases">
        <title>Genome sequence of the active heterotrophic nitrifier-denitrifier, Cupriavidus pauculus UM1.</title>
        <authorList>
            <person name="Putonti C."/>
            <person name="Castignetti D."/>
        </authorList>
    </citation>
    <scope>NUCLEOTIDE SEQUENCE [LARGE SCALE GENOMIC DNA]</scope>
    <source>
        <strain evidence="23 24">UM1</strain>
    </source>
</reference>
<keyword evidence="6" id="KW-0540">Nuclease</keyword>
<dbReference type="InterPro" id="IPR052171">
    <property type="entry name" value="NHEJ_LigD"/>
</dbReference>
<dbReference type="Gene3D" id="3.30.1490.70">
    <property type="match status" value="1"/>
</dbReference>
<evidence type="ECO:0000259" key="22">
    <source>
        <dbReference type="PROSITE" id="PS50160"/>
    </source>
</evidence>
<dbReference type="NCBIfam" id="TIGR02777">
    <property type="entry name" value="LigD_PE_dom"/>
    <property type="match status" value="1"/>
</dbReference>
<dbReference type="Pfam" id="PF04679">
    <property type="entry name" value="DNA_ligase_A_C"/>
    <property type="match status" value="1"/>
</dbReference>